<evidence type="ECO:0000256" key="3">
    <source>
        <dbReference type="ARBA" id="ARBA00023163"/>
    </source>
</evidence>
<evidence type="ECO:0000313" key="7">
    <source>
        <dbReference type="Proteomes" id="UP000245474"/>
    </source>
</evidence>
<dbReference type="Gene3D" id="3.40.50.10490">
    <property type="entry name" value="Glucose-6-phosphate isomerase like protein, domain 1"/>
    <property type="match status" value="1"/>
</dbReference>
<comment type="caution">
    <text evidence="6">The sequence shown here is derived from an EMBL/GenBank/DDBJ whole genome shotgun (WGS) entry which is preliminary data.</text>
</comment>
<dbReference type="PANTHER" id="PTHR30514">
    <property type="entry name" value="GLUCOKINASE"/>
    <property type="match status" value="1"/>
</dbReference>
<dbReference type="PROSITE" id="PS51071">
    <property type="entry name" value="HTH_RPIR"/>
    <property type="match status" value="1"/>
</dbReference>
<feature type="domain" description="HTH rpiR-type" evidence="4">
    <location>
        <begin position="18"/>
        <end position="94"/>
    </location>
</feature>
<gene>
    <name evidence="6" type="ORF">DEM34_04880</name>
</gene>
<dbReference type="InterPro" id="IPR000281">
    <property type="entry name" value="HTH_RpiR"/>
</dbReference>
<dbReference type="InterPro" id="IPR046348">
    <property type="entry name" value="SIS_dom_sf"/>
</dbReference>
<keyword evidence="7" id="KW-1185">Reference proteome</keyword>
<dbReference type="GO" id="GO:0003677">
    <property type="term" value="F:DNA binding"/>
    <property type="evidence" value="ECO:0007669"/>
    <property type="project" value="UniProtKB-KW"/>
</dbReference>
<evidence type="ECO:0000313" key="6">
    <source>
        <dbReference type="EMBL" id="PWG64665.1"/>
    </source>
</evidence>
<dbReference type="GO" id="GO:0097367">
    <property type="term" value="F:carbohydrate derivative binding"/>
    <property type="evidence" value="ECO:0007669"/>
    <property type="project" value="InterPro"/>
</dbReference>
<dbReference type="EMBL" id="QFFI01000005">
    <property type="protein sequence ID" value="PWG64665.1"/>
    <property type="molecule type" value="Genomic_DNA"/>
</dbReference>
<organism evidence="6 7">
    <name type="scientific">Sediminicurvatus halobius</name>
    <dbReference type="NCBI Taxonomy" id="2182432"/>
    <lineage>
        <taxon>Bacteria</taxon>
        <taxon>Pseudomonadati</taxon>
        <taxon>Pseudomonadota</taxon>
        <taxon>Gammaproteobacteria</taxon>
        <taxon>Chromatiales</taxon>
        <taxon>Ectothiorhodospiraceae</taxon>
        <taxon>Sediminicurvatus</taxon>
    </lineage>
</organism>
<evidence type="ECO:0000256" key="2">
    <source>
        <dbReference type="ARBA" id="ARBA00023125"/>
    </source>
</evidence>
<protein>
    <submittedName>
        <fullName evidence="6">MurR/RpiR family transcriptional regulator</fullName>
    </submittedName>
</protein>
<keyword evidence="1" id="KW-0805">Transcription regulation</keyword>
<dbReference type="SUPFAM" id="SSF53697">
    <property type="entry name" value="SIS domain"/>
    <property type="match status" value="1"/>
</dbReference>
<feature type="domain" description="SIS" evidence="5">
    <location>
        <begin position="138"/>
        <end position="277"/>
    </location>
</feature>
<proteinExistence type="predicted"/>
<dbReference type="PROSITE" id="PS51464">
    <property type="entry name" value="SIS"/>
    <property type="match status" value="1"/>
</dbReference>
<reference evidence="6 7" key="1">
    <citation type="submission" date="2018-05" db="EMBL/GenBank/DDBJ databases">
        <title>Spiribacter halobius sp. nov., a moderately halophilic bacterium isolated from marine solar saltern.</title>
        <authorList>
            <person name="Zheng W.-S."/>
            <person name="Lu D.-C."/>
            <person name="Du Z.-J."/>
        </authorList>
    </citation>
    <scope>NUCLEOTIDE SEQUENCE [LARGE SCALE GENOMIC DNA]</scope>
    <source>
        <strain evidence="6 7">E85</strain>
    </source>
</reference>
<keyword evidence="2" id="KW-0238">DNA-binding</keyword>
<dbReference type="Gene3D" id="1.10.10.10">
    <property type="entry name" value="Winged helix-like DNA-binding domain superfamily/Winged helix DNA-binding domain"/>
    <property type="match status" value="1"/>
</dbReference>
<dbReference type="RefSeq" id="WP_109676840.1">
    <property type="nucleotide sequence ID" value="NZ_CP086615.1"/>
</dbReference>
<dbReference type="Pfam" id="PF01380">
    <property type="entry name" value="SIS"/>
    <property type="match status" value="1"/>
</dbReference>
<dbReference type="GO" id="GO:0003700">
    <property type="term" value="F:DNA-binding transcription factor activity"/>
    <property type="evidence" value="ECO:0007669"/>
    <property type="project" value="InterPro"/>
</dbReference>
<dbReference type="InterPro" id="IPR001347">
    <property type="entry name" value="SIS_dom"/>
</dbReference>
<name>A0A2U2N619_9GAMM</name>
<evidence type="ECO:0000259" key="5">
    <source>
        <dbReference type="PROSITE" id="PS51464"/>
    </source>
</evidence>
<dbReference type="OrthoDB" id="257751at2"/>
<accession>A0A2U2N619</accession>
<evidence type="ECO:0000259" key="4">
    <source>
        <dbReference type="PROSITE" id="PS51071"/>
    </source>
</evidence>
<dbReference type="InterPro" id="IPR035472">
    <property type="entry name" value="RpiR-like_SIS"/>
</dbReference>
<dbReference type="Proteomes" id="UP000245474">
    <property type="component" value="Unassembled WGS sequence"/>
</dbReference>
<sequence>MSKANDAGVEVAESGGEYTLLGRVRALTPGLRRSERKVAELVLASPHALVDSPIAQVAQRAGVSEPTVVRFCRSLGYPGFQRFKLALARSLAVGVPYVLEGVSQDEPTEDLAAKVLDRHIATLLQARNHIAAAPLEAAIDRLAQAERIELYGHGASGVVAQDAQQKLMRLGIPVTAYCDAHVHGIAASVLGAGAVVIAISHTGRSQDLLASVATARERGATVIAITAPGSPLAERATVALFADVQEDTDTYMPMASRLAHLAILDILALGLALRRGPGLQGELRRGKRALRDKRLPE</sequence>
<dbReference type="InterPro" id="IPR009057">
    <property type="entry name" value="Homeodomain-like_sf"/>
</dbReference>
<dbReference type="CDD" id="cd05013">
    <property type="entry name" value="SIS_RpiR"/>
    <property type="match status" value="1"/>
</dbReference>
<dbReference type="PANTHER" id="PTHR30514:SF1">
    <property type="entry name" value="HTH-TYPE TRANSCRIPTIONAL REGULATOR HEXR-RELATED"/>
    <property type="match status" value="1"/>
</dbReference>
<keyword evidence="3" id="KW-0804">Transcription</keyword>
<dbReference type="InterPro" id="IPR036388">
    <property type="entry name" value="WH-like_DNA-bd_sf"/>
</dbReference>
<dbReference type="GO" id="GO:1901135">
    <property type="term" value="P:carbohydrate derivative metabolic process"/>
    <property type="evidence" value="ECO:0007669"/>
    <property type="project" value="InterPro"/>
</dbReference>
<evidence type="ECO:0000256" key="1">
    <source>
        <dbReference type="ARBA" id="ARBA00023015"/>
    </source>
</evidence>
<dbReference type="SUPFAM" id="SSF46689">
    <property type="entry name" value="Homeodomain-like"/>
    <property type="match status" value="1"/>
</dbReference>
<dbReference type="AlphaFoldDB" id="A0A2U2N619"/>
<dbReference type="Pfam" id="PF01418">
    <property type="entry name" value="HTH_6"/>
    <property type="match status" value="1"/>
</dbReference>
<dbReference type="InterPro" id="IPR047640">
    <property type="entry name" value="RpiR-like"/>
</dbReference>